<dbReference type="PROSITE" id="PS51318">
    <property type="entry name" value="TAT"/>
    <property type="match status" value="1"/>
</dbReference>
<dbReference type="InterPro" id="IPR057739">
    <property type="entry name" value="Glyco_hydro_29_N"/>
</dbReference>
<evidence type="ECO:0000313" key="8">
    <source>
        <dbReference type="Proteomes" id="UP000720508"/>
    </source>
</evidence>
<keyword evidence="2" id="KW-0378">Hydrolase</keyword>
<evidence type="ECO:0000256" key="1">
    <source>
        <dbReference type="ARBA" id="ARBA00022729"/>
    </source>
</evidence>
<accession>A0ABS6CKS4</accession>
<dbReference type="InterPro" id="IPR000933">
    <property type="entry name" value="Glyco_hydro_29"/>
</dbReference>
<feature type="domain" description="Alpha-L-fucosidase C-terminal" evidence="6">
    <location>
        <begin position="734"/>
        <end position="811"/>
    </location>
</feature>
<dbReference type="InterPro" id="IPR006311">
    <property type="entry name" value="TAT_signal"/>
</dbReference>
<dbReference type="EMBL" id="JAHLEM010000309">
    <property type="protein sequence ID" value="MBU3867445.1"/>
    <property type="molecule type" value="Genomic_DNA"/>
</dbReference>
<protein>
    <submittedName>
        <fullName evidence="7">Alpha-L-fucosidase</fullName>
    </submittedName>
</protein>
<sequence>MTEHPEHSEPCGPFGTSVTSGARLPRRQALGLIGATAGAAVGATLIPASAAEAAPASALPERSEPEGEGGHWGTVPAPVPVPLEQWFDNDGIDTAAARGGNFDGAGYTLPGEELPAGRITVDGIPYDFPSSAAGAKNNVVALGQRVDLPKGRYLSALFLAAGSYGSAAGTATAHYADGSTTTASLGGPDWYAGAAALTAAYRYKPDGTKDQHPVGIGVAELWLDPRREAVAITLPTTSRPEPKKPALHLFALTLQPAAQGRALTLRDARSTVSLLESNGAQSVEATVVNAGTVTLLAADAVSIAVDVPGARTVSAAPVTRLDPGEQARVRIGIRNRVGVAPGTRQEGRIVAKGGGRTVADTGRSLTLGVPDYRPTADSLATHQAPHWFHGAKFGIFIHWGVYSVPAWAPVGKQYAEWYWRHMQDKDNPTHAHHRDTYGEDFAYDDFIPMFTAKKFDPRAWVELFRDAGARYHVLTSKHHEGFALWDTKVSDRNSVKMGPKRDLIKELFDASRRYTPELHRALYFSMPEWFNPDLPWKGDLYPPRNPYTLEPVPYTGYASGKDFVKDYQAKQMLELIQGGYDPELLWCDIGGPNDSLNVLSEYFNHGKNRPRPREVAVNNRAGIPFHDFTTPEYTTYDNTVVAKWESSRGLDPFSYGYNAQTPDDRYMTTEEIVHSLVDIVSKNGNFLLDIGPRADGTIAEIMQTRLRETGRWLEVNGEAIYETTYWSRMAQLGEDLRFTVRQNKAFYIHSLAEPGAKLTVEAPVPIRAGDKVTMLGYRRPLTWRTSGDALVIDVPEAARRAGEHVWVFKVEWAH</sequence>
<dbReference type="Proteomes" id="UP000720508">
    <property type="component" value="Unassembled WGS sequence"/>
</dbReference>
<feature type="domain" description="Glycoside hydrolase family 29 N-terminal" evidence="5">
    <location>
        <begin position="371"/>
        <end position="718"/>
    </location>
</feature>
<keyword evidence="8" id="KW-1185">Reference proteome</keyword>
<dbReference type="SMART" id="SM00812">
    <property type="entry name" value="Alpha_L_fucos"/>
    <property type="match status" value="1"/>
</dbReference>
<feature type="region of interest" description="Disordered" evidence="4">
    <location>
        <begin position="1"/>
        <end position="20"/>
    </location>
</feature>
<evidence type="ECO:0000313" key="7">
    <source>
        <dbReference type="EMBL" id="MBU3867445.1"/>
    </source>
</evidence>
<keyword evidence="3" id="KW-0326">Glycosidase</keyword>
<keyword evidence="1" id="KW-0732">Signal</keyword>
<dbReference type="InterPro" id="IPR031919">
    <property type="entry name" value="Fucosidase_C"/>
</dbReference>
<evidence type="ECO:0000256" key="2">
    <source>
        <dbReference type="ARBA" id="ARBA00022801"/>
    </source>
</evidence>
<name>A0ABS6CKS4_9ACTN</name>
<dbReference type="Pfam" id="PF16757">
    <property type="entry name" value="Fucosidase_C"/>
    <property type="match status" value="1"/>
</dbReference>
<proteinExistence type="predicted"/>
<evidence type="ECO:0000256" key="3">
    <source>
        <dbReference type="ARBA" id="ARBA00023295"/>
    </source>
</evidence>
<comment type="caution">
    <text evidence="7">The sequence shown here is derived from an EMBL/GenBank/DDBJ whole genome shotgun (WGS) entry which is preliminary data.</text>
</comment>
<evidence type="ECO:0000259" key="5">
    <source>
        <dbReference type="Pfam" id="PF01120"/>
    </source>
</evidence>
<dbReference type="PANTHER" id="PTHR10030">
    <property type="entry name" value="ALPHA-L-FUCOSIDASE"/>
    <property type="match status" value="1"/>
</dbReference>
<evidence type="ECO:0000259" key="6">
    <source>
        <dbReference type="Pfam" id="PF16757"/>
    </source>
</evidence>
<organism evidence="7 8">
    <name type="scientific">Streptomyces niphimycinicus</name>
    <dbReference type="NCBI Taxonomy" id="2842201"/>
    <lineage>
        <taxon>Bacteria</taxon>
        <taxon>Bacillati</taxon>
        <taxon>Actinomycetota</taxon>
        <taxon>Actinomycetes</taxon>
        <taxon>Kitasatosporales</taxon>
        <taxon>Streptomycetaceae</taxon>
        <taxon>Streptomyces</taxon>
    </lineage>
</organism>
<dbReference type="Pfam" id="PF01120">
    <property type="entry name" value="Alpha_L_fucos"/>
    <property type="match status" value="1"/>
</dbReference>
<gene>
    <name evidence="7" type="ORF">KN815_26315</name>
</gene>
<feature type="region of interest" description="Disordered" evidence="4">
    <location>
        <begin position="56"/>
        <end position="75"/>
    </location>
</feature>
<dbReference type="PANTHER" id="PTHR10030:SF37">
    <property type="entry name" value="ALPHA-L-FUCOSIDASE-RELATED"/>
    <property type="match status" value="1"/>
</dbReference>
<evidence type="ECO:0000256" key="4">
    <source>
        <dbReference type="SAM" id="MobiDB-lite"/>
    </source>
</evidence>
<reference evidence="7 8" key="1">
    <citation type="submission" date="2021-06" db="EMBL/GenBank/DDBJ databases">
        <authorList>
            <person name="Pan X."/>
        </authorList>
    </citation>
    <scope>NUCLEOTIDE SEQUENCE [LARGE SCALE GENOMIC DNA]</scope>
    <source>
        <strain evidence="7 8">4503</strain>
    </source>
</reference>